<evidence type="ECO:0000313" key="5">
    <source>
        <dbReference type="Proteomes" id="UP000494165"/>
    </source>
</evidence>
<sequence>MWGRKTKLFVTFGTLIILCGLLVQSKRGLPKKPTKAITNSHRAARTQKLKNRRNYIIKCCGKKSCLPTNPKLRPKHLENRTTVSTTVLEVKETSQAPNPKQTTVDLPGSSIQATEQTTNPNDANKLMETTAHLDPTADPSSTSGDVVTEKSTSSLSSLESETTLAADRPTEQQSAKTTDNYQQIATTQDVAKLTTSFKTSNPTSTTTTAKITIKATTVGAASTKISTSSSSQTSITTTRAKPTTTLFVLTNRPTTFRTSSTTTTTTFRPLTNERLYTCSSTQCTRNNTLARSDPAFVYRSTWYSACGNSFIFGTQLVSWEENFKMCCSVGMIPISIESETKLSCLASLMNSNWPFSIYYWTSGRKLFHPNSTFEFCLSSGNIVTNTTTQIWAPGEPVGMWDRLCVLLALDKKTNSALLYVRNCSEKSIFACQGPMTTTPAPNPRYSNCKKVSKCTKNETLFSELSNKGVQLTSLFHQNQSK</sequence>
<organism evidence="4 5">
    <name type="scientific">Cloeon dipterum</name>
    <dbReference type="NCBI Taxonomy" id="197152"/>
    <lineage>
        <taxon>Eukaryota</taxon>
        <taxon>Metazoa</taxon>
        <taxon>Ecdysozoa</taxon>
        <taxon>Arthropoda</taxon>
        <taxon>Hexapoda</taxon>
        <taxon>Insecta</taxon>
        <taxon>Pterygota</taxon>
        <taxon>Palaeoptera</taxon>
        <taxon>Ephemeroptera</taxon>
        <taxon>Pisciforma</taxon>
        <taxon>Baetidae</taxon>
        <taxon>Cloeon</taxon>
    </lineage>
</organism>
<dbReference type="Proteomes" id="UP000494165">
    <property type="component" value="Unassembled WGS sequence"/>
</dbReference>
<dbReference type="CDD" id="cd00037">
    <property type="entry name" value="CLECT"/>
    <property type="match status" value="1"/>
</dbReference>
<evidence type="ECO:0000259" key="3">
    <source>
        <dbReference type="PROSITE" id="PS50041"/>
    </source>
</evidence>
<keyword evidence="2" id="KW-0732">Signal</keyword>
<evidence type="ECO:0000256" key="2">
    <source>
        <dbReference type="SAM" id="SignalP"/>
    </source>
</evidence>
<dbReference type="InterPro" id="IPR016187">
    <property type="entry name" value="CTDL_fold"/>
</dbReference>
<keyword evidence="5" id="KW-1185">Reference proteome</keyword>
<proteinExistence type="predicted"/>
<feature type="compositionally biased region" description="Polar residues" evidence="1">
    <location>
        <begin position="171"/>
        <end position="181"/>
    </location>
</feature>
<reference evidence="4 5" key="1">
    <citation type="submission" date="2020-04" db="EMBL/GenBank/DDBJ databases">
        <authorList>
            <person name="Alioto T."/>
            <person name="Alioto T."/>
            <person name="Gomez Garrido J."/>
        </authorList>
    </citation>
    <scope>NUCLEOTIDE SEQUENCE [LARGE SCALE GENOMIC DNA]</scope>
</reference>
<feature type="signal peptide" evidence="2">
    <location>
        <begin position="1"/>
        <end position="28"/>
    </location>
</feature>
<dbReference type="AlphaFoldDB" id="A0A8S1C3S0"/>
<feature type="domain" description="C-type lectin" evidence="3">
    <location>
        <begin position="305"/>
        <end position="432"/>
    </location>
</feature>
<evidence type="ECO:0000313" key="4">
    <source>
        <dbReference type="EMBL" id="CAB3365499.1"/>
    </source>
</evidence>
<evidence type="ECO:0000256" key="1">
    <source>
        <dbReference type="SAM" id="MobiDB-lite"/>
    </source>
</evidence>
<dbReference type="PROSITE" id="PS50041">
    <property type="entry name" value="C_TYPE_LECTIN_2"/>
    <property type="match status" value="1"/>
</dbReference>
<feature type="region of interest" description="Disordered" evidence="1">
    <location>
        <begin position="88"/>
        <end position="181"/>
    </location>
</feature>
<dbReference type="SUPFAM" id="SSF56436">
    <property type="entry name" value="C-type lectin-like"/>
    <property type="match status" value="1"/>
</dbReference>
<protein>
    <recommendedName>
        <fullName evidence="3">C-type lectin domain-containing protein</fullName>
    </recommendedName>
</protein>
<accession>A0A8S1C3S0</accession>
<comment type="caution">
    <text evidence="4">The sequence shown here is derived from an EMBL/GenBank/DDBJ whole genome shotgun (WGS) entry which is preliminary data.</text>
</comment>
<feature type="compositionally biased region" description="Low complexity" evidence="1">
    <location>
        <begin position="149"/>
        <end position="164"/>
    </location>
</feature>
<feature type="chain" id="PRO_5035947575" description="C-type lectin domain-containing protein" evidence="2">
    <location>
        <begin position="29"/>
        <end position="481"/>
    </location>
</feature>
<dbReference type="InterPro" id="IPR016186">
    <property type="entry name" value="C-type_lectin-like/link_sf"/>
</dbReference>
<gene>
    <name evidence="4" type="ORF">CLODIP_2_CD05504</name>
</gene>
<dbReference type="InterPro" id="IPR001304">
    <property type="entry name" value="C-type_lectin-like"/>
</dbReference>
<feature type="compositionally biased region" description="Polar residues" evidence="1">
    <location>
        <begin position="88"/>
        <end position="122"/>
    </location>
</feature>
<dbReference type="Gene3D" id="3.10.100.10">
    <property type="entry name" value="Mannose-Binding Protein A, subunit A"/>
    <property type="match status" value="1"/>
</dbReference>
<name>A0A8S1C3S0_9INSE</name>
<dbReference type="EMBL" id="CADEPI010000021">
    <property type="protein sequence ID" value="CAB3365499.1"/>
    <property type="molecule type" value="Genomic_DNA"/>
</dbReference>